<gene>
    <name evidence="1" type="ORF">ACFOX3_09785</name>
</gene>
<evidence type="ECO:0000313" key="1">
    <source>
        <dbReference type="EMBL" id="MFC4362596.1"/>
    </source>
</evidence>
<organism evidence="1 2">
    <name type="scientific">Simiduia curdlanivorans</name>
    <dbReference type="NCBI Taxonomy" id="1492769"/>
    <lineage>
        <taxon>Bacteria</taxon>
        <taxon>Pseudomonadati</taxon>
        <taxon>Pseudomonadota</taxon>
        <taxon>Gammaproteobacteria</taxon>
        <taxon>Cellvibrionales</taxon>
        <taxon>Cellvibrionaceae</taxon>
        <taxon>Simiduia</taxon>
    </lineage>
</organism>
<keyword evidence="2" id="KW-1185">Reference proteome</keyword>
<accession>A0ABV8V3W1</accession>
<dbReference type="Proteomes" id="UP001595840">
    <property type="component" value="Unassembled WGS sequence"/>
</dbReference>
<proteinExistence type="predicted"/>
<evidence type="ECO:0000313" key="2">
    <source>
        <dbReference type="Proteomes" id="UP001595840"/>
    </source>
</evidence>
<dbReference type="RefSeq" id="WP_290265468.1">
    <property type="nucleotide sequence ID" value="NZ_JAUFQG010000006.1"/>
</dbReference>
<name>A0ABV8V3W1_9GAMM</name>
<dbReference type="EMBL" id="JBHSCX010000007">
    <property type="protein sequence ID" value="MFC4362596.1"/>
    <property type="molecule type" value="Genomic_DNA"/>
</dbReference>
<sequence>MNAREFNVGDCIYDGMEEGYHELKFKLHPCSAKKLYTISELVNFNELENNLGDRLARNIAESVHGLPTVFNGHVSYKSNGNELALYFVINHDLNIVYILSAGEFQPCRYMCNYEGIFHLHE</sequence>
<protein>
    <submittedName>
        <fullName evidence="1">Uncharacterized protein</fullName>
    </submittedName>
</protein>
<reference evidence="2" key="1">
    <citation type="journal article" date="2019" name="Int. J. Syst. Evol. Microbiol.">
        <title>The Global Catalogue of Microorganisms (GCM) 10K type strain sequencing project: providing services to taxonomists for standard genome sequencing and annotation.</title>
        <authorList>
            <consortium name="The Broad Institute Genomics Platform"/>
            <consortium name="The Broad Institute Genome Sequencing Center for Infectious Disease"/>
            <person name="Wu L."/>
            <person name="Ma J."/>
        </authorList>
    </citation>
    <scope>NUCLEOTIDE SEQUENCE [LARGE SCALE GENOMIC DNA]</scope>
    <source>
        <strain evidence="2">CECT 8570</strain>
    </source>
</reference>
<comment type="caution">
    <text evidence="1">The sequence shown here is derived from an EMBL/GenBank/DDBJ whole genome shotgun (WGS) entry which is preliminary data.</text>
</comment>